<dbReference type="KEGG" id="alq:C7Y71_007115"/>
<dbReference type="AlphaFoldDB" id="A0A5P8E707"/>
<protein>
    <submittedName>
        <fullName evidence="1">Uncharacterized protein</fullName>
    </submittedName>
</protein>
<dbReference type="RefSeq" id="WP_111898304.1">
    <property type="nucleotide sequence ID" value="NZ_CP033459.1"/>
</dbReference>
<dbReference type="Proteomes" id="UP000249375">
    <property type="component" value="Chromosome"/>
</dbReference>
<accession>A0A5P8E707</accession>
<reference evidence="1 2" key="1">
    <citation type="submission" date="2018-11" db="EMBL/GenBank/DDBJ databases">
        <authorList>
            <person name="Na S.W."/>
            <person name="Baik M."/>
        </authorList>
    </citation>
    <scope>NUCLEOTIDE SEQUENCE [LARGE SCALE GENOMIC DNA]</scope>
    <source>
        <strain evidence="1 2">E39</strain>
    </source>
</reference>
<proteinExistence type="predicted"/>
<sequence length="169" mass="19995">MNKRQHWTYEELMECYANDEEFNVSDCKEGMLFFAHKKPTLGWVYLVDTENHECFELVTRQGHLTVFTDENIDHDAIEKVSHGLGVYTLSNRSGIIMHDFEDGVARLTRYYNYCEYLYGHGKEEEHSDCVHAYIDKHCNVLIPFRSMTDKQKVLLRKRAVEMVCKHQVH</sequence>
<evidence type="ECO:0000313" key="2">
    <source>
        <dbReference type="Proteomes" id="UP000249375"/>
    </source>
</evidence>
<keyword evidence="2" id="KW-1185">Reference proteome</keyword>
<organism evidence="1 2">
    <name type="scientific">Pseudoprevotella muciniphila</name>
    <dbReference type="NCBI Taxonomy" id="2133944"/>
    <lineage>
        <taxon>Bacteria</taxon>
        <taxon>Pseudomonadati</taxon>
        <taxon>Bacteroidota</taxon>
        <taxon>Bacteroidia</taxon>
        <taxon>Bacteroidales</taxon>
        <taxon>Prevotellaceae</taxon>
        <taxon>Pseudoprevotella</taxon>
    </lineage>
</organism>
<name>A0A5P8E707_9BACT</name>
<gene>
    <name evidence="1" type="ORF">C7Y71_007115</name>
</gene>
<evidence type="ECO:0000313" key="1">
    <source>
        <dbReference type="EMBL" id="QFQ12805.1"/>
    </source>
</evidence>
<dbReference type="EMBL" id="CP033459">
    <property type="protein sequence ID" value="QFQ12805.1"/>
    <property type="molecule type" value="Genomic_DNA"/>
</dbReference>